<name>A0A9J6C4N3_POLVA</name>
<evidence type="ECO:0000256" key="2">
    <source>
        <dbReference type="ARBA" id="ARBA00073306"/>
    </source>
</evidence>
<dbReference type="PANTHER" id="PTHR10996:SF119">
    <property type="entry name" value="FI03731P-RELATED"/>
    <property type="match status" value="1"/>
</dbReference>
<evidence type="ECO:0000259" key="5">
    <source>
        <dbReference type="Pfam" id="PF02826"/>
    </source>
</evidence>
<evidence type="ECO:0000256" key="1">
    <source>
        <dbReference type="ARBA" id="ARBA00023002"/>
    </source>
</evidence>
<dbReference type="GO" id="GO:0051287">
    <property type="term" value="F:NAD binding"/>
    <property type="evidence" value="ECO:0007669"/>
    <property type="project" value="InterPro"/>
</dbReference>
<dbReference type="Pfam" id="PF02826">
    <property type="entry name" value="2-Hacid_dh_C"/>
    <property type="match status" value="1"/>
</dbReference>
<dbReference type="Gene3D" id="3.40.50.720">
    <property type="entry name" value="NAD(P)-binding Rossmann-like Domain"/>
    <property type="match status" value="2"/>
</dbReference>
<dbReference type="FunFam" id="3.40.50.720:FF:000026">
    <property type="entry name" value="Glyoxylate/hydroxypyruvate reductase B"/>
    <property type="match status" value="1"/>
</dbReference>
<dbReference type="Pfam" id="PF00389">
    <property type="entry name" value="2-Hacid_dh"/>
    <property type="match status" value="1"/>
</dbReference>
<comment type="similarity">
    <text evidence="3">Belongs to the D-isomer specific 2-hydroxyacid dehydrogenase family.</text>
</comment>
<dbReference type="PANTHER" id="PTHR10996">
    <property type="entry name" value="2-HYDROXYACID DEHYDROGENASE-RELATED"/>
    <property type="match status" value="1"/>
</dbReference>
<dbReference type="InterPro" id="IPR036291">
    <property type="entry name" value="NAD(P)-bd_dom_sf"/>
</dbReference>
<keyword evidence="7" id="KW-1185">Reference proteome</keyword>
<dbReference type="GO" id="GO:0005829">
    <property type="term" value="C:cytosol"/>
    <property type="evidence" value="ECO:0007669"/>
    <property type="project" value="TreeGrafter"/>
</dbReference>
<dbReference type="PROSITE" id="PS00670">
    <property type="entry name" value="D_2_HYDROXYACID_DH_2"/>
    <property type="match status" value="1"/>
</dbReference>
<dbReference type="EMBL" id="JADBJN010000002">
    <property type="protein sequence ID" value="KAG5676853.1"/>
    <property type="molecule type" value="Genomic_DNA"/>
</dbReference>
<organism evidence="6 7">
    <name type="scientific">Polypedilum vanderplanki</name>
    <name type="common">Sleeping chironomid midge</name>
    <dbReference type="NCBI Taxonomy" id="319348"/>
    <lineage>
        <taxon>Eukaryota</taxon>
        <taxon>Metazoa</taxon>
        <taxon>Ecdysozoa</taxon>
        <taxon>Arthropoda</taxon>
        <taxon>Hexapoda</taxon>
        <taxon>Insecta</taxon>
        <taxon>Pterygota</taxon>
        <taxon>Neoptera</taxon>
        <taxon>Endopterygota</taxon>
        <taxon>Diptera</taxon>
        <taxon>Nematocera</taxon>
        <taxon>Chironomoidea</taxon>
        <taxon>Chironomidae</taxon>
        <taxon>Chironominae</taxon>
        <taxon>Polypedilum</taxon>
        <taxon>Polypedilum</taxon>
    </lineage>
</organism>
<dbReference type="GO" id="GO:0008465">
    <property type="term" value="F:hydroxypyruvate reductase (NADH) activity"/>
    <property type="evidence" value="ECO:0007669"/>
    <property type="project" value="TreeGrafter"/>
</dbReference>
<proteinExistence type="inferred from homology"/>
<accession>A0A9J6C4N3</accession>
<evidence type="ECO:0000259" key="4">
    <source>
        <dbReference type="Pfam" id="PF00389"/>
    </source>
</evidence>
<feature type="domain" description="D-isomer specific 2-hydroxyacid dehydrogenase NAD-binding" evidence="5">
    <location>
        <begin position="120"/>
        <end position="297"/>
    </location>
</feature>
<dbReference type="CDD" id="cd05301">
    <property type="entry name" value="GDH"/>
    <property type="match status" value="1"/>
</dbReference>
<dbReference type="SUPFAM" id="SSF52283">
    <property type="entry name" value="Formate/glycerate dehydrogenase catalytic domain-like"/>
    <property type="match status" value="1"/>
</dbReference>
<dbReference type="GO" id="GO:0030267">
    <property type="term" value="F:glyoxylate reductase (NADPH) activity"/>
    <property type="evidence" value="ECO:0007669"/>
    <property type="project" value="TreeGrafter"/>
</dbReference>
<dbReference type="InterPro" id="IPR006139">
    <property type="entry name" value="D-isomer_2_OHA_DH_cat_dom"/>
</dbReference>
<dbReference type="AlphaFoldDB" id="A0A9J6C4N3"/>
<dbReference type="InterPro" id="IPR029753">
    <property type="entry name" value="D-isomer_DH_CS"/>
</dbReference>
<dbReference type="PROSITE" id="PS00671">
    <property type="entry name" value="D_2_HYDROXYACID_DH_3"/>
    <property type="match status" value="1"/>
</dbReference>
<dbReference type="Proteomes" id="UP001107558">
    <property type="component" value="Chromosome 2"/>
</dbReference>
<dbReference type="InterPro" id="IPR050223">
    <property type="entry name" value="D-isomer_2-hydroxyacid_DH"/>
</dbReference>
<dbReference type="SUPFAM" id="SSF51735">
    <property type="entry name" value="NAD(P)-binding Rossmann-fold domains"/>
    <property type="match status" value="1"/>
</dbReference>
<sequence>MVTIKDVKFKDNFRPKVFVTHNDTPIVGINLLREKCDVIVSETNSSQETLDKIKGVDGIYWVSHEKLDGKILDAAGPQLKVVSTMSVGIDYVDVEEFKRRNLPLGYTPAVLNDAVADIGVGLMLAASRRFHESRLKIDSSQWERRPQWLLGQEIRNSIVGIVGFGGIGETIAKRLTGFDVAKFLYCGHNKKKSAEKYNAKFVPFMELVAESDFIIIICPLTDETRKLFNSEVFSKMKKTSVLINIARGDIVDQDALYEALKNNQIFAAGVDVTSPEPLPADHKLLTLPNFYITAHLGSATVKTRNDMSLLGAMNILCGLAGEPLNEAAY</sequence>
<feature type="domain" description="D-isomer specific 2-hydroxyacid dehydrogenase catalytic" evidence="4">
    <location>
        <begin position="28"/>
        <end position="326"/>
    </location>
</feature>
<evidence type="ECO:0000313" key="6">
    <source>
        <dbReference type="EMBL" id="KAG5676853.1"/>
    </source>
</evidence>
<protein>
    <recommendedName>
        <fullName evidence="2">Glyoxylate reductase/hydroxypyruvate reductase</fullName>
    </recommendedName>
</protein>
<evidence type="ECO:0000256" key="3">
    <source>
        <dbReference type="RuleBase" id="RU003719"/>
    </source>
</evidence>
<dbReference type="OrthoDB" id="298012at2759"/>
<reference evidence="6" key="1">
    <citation type="submission" date="2021-03" db="EMBL/GenBank/DDBJ databases">
        <title>Chromosome level genome of the anhydrobiotic midge Polypedilum vanderplanki.</title>
        <authorList>
            <person name="Yoshida Y."/>
            <person name="Kikawada T."/>
            <person name="Gusev O."/>
        </authorList>
    </citation>
    <scope>NUCLEOTIDE SEQUENCE</scope>
    <source>
        <strain evidence="6">NIAS01</strain>
        <tissue evidence="6">Whole body or cell culture</tissue>
    </source>
</reference>
<keyword evidence="1 3" id="KW-0560">Oxidoreductase</keyword>
<dbReference type="InterPro" id="IPR006140">
    <property type="entry name" value="D-isomer_DH_NAD-bd"/>
</dbReference>
<evidence type="ECO:0000313" key="7">
    <source>
        <dbReference type="Proteomes" id="UP001107558"/>
    </source>
</evidence>
<comment type="caution">
    <text evidence="6">The sequence shown here is derived from an EMBL/GenBank/DDBJ whole genome shotgun (WGS) entry which is preliminary data.</text>
</comment>
<gene>
    <name evidence="6" type="ORF">PVAND_006660</name>
</gene>